<dbReference type="PANTHER" id="PTHR45622:SF70">
    <property type="entry name" value="SECRETION-REGULATING GUANINE NUCLEOTIDE EXCHANGE FACTOR"/>
    <property type="match status" value="1"/>
</dbReference>
<comment type="caution">
    <text evidence="5">The sequence shown here is derived from an EMBL/GenBank/DDBJ whole genome shotgun (WGS) entry which is preliminary data.</text>
</comment>
<dbReference type="SUPFAM" id="SSF50985">
    <property type="entry name" value="RCC1/BLIP-II"/>
    <property type="match status" value="2"/>
</dbReference>
<dbReference type="InterPro" id="IPR009091">
    <property type="entry name" value="RCC1/BLIP-II"/>
</dbReference>
<dbReference type="Pfam" id="PF13540">
    <property type="entry name" value="RCC1_2"/>
    <property type="match status" value="4"/>
</dbReference>
<sequence>MHRTGVRTPSCSLVWAFSLFVCSLPFVVRSTRLPPGDDVSGFRGDGRSEEVSTRAVGRSLLGARCSDGPCTLAAGASHTCVIDWEGGVHCWGQGLYGQLGYEDIAAVGGDPGDMPPQVVNVGVPAKNIAAGLAHTCVLTDQNRVRCWGWGSRGRLGYNSGVSRGDANLTMPPPDVDLGTEGEVVQIEAGSSHNCAVFDDGRLKCWGTNELGQLGYGHTRDIGDSPGEMPPPDVDVGGSVAQVACGGAFTCALLTDGSVKCWGDTRFGQTGDSAFGGTFVIVEETRQSTDMIGDEPGEMPPATVVLDGEVWQISAGSYHTCVIMEANRQVKCFGDNRYGQLGYGNTQNIGGYLPNDLPPPDVPIGYSGDYESQVDFVKGDGGGRTFIVDSEYNASEVVQVLASHDKTCAVVVDGFVTCWGSGAEFQLGNGHNVVNIADNEGEMPSRMVQTGARTVHVSAGAYHVCVLVLSFEFYSPTVPLEHTSVRCWGNSAYGQTGYETKLQIGIKCDDPYVTYNANDGENCSPLPTADVNLNSSHVLYAAPPPPCPPPAPPLSDSVFVREWTQSSSIEIESNGNPLLGFGVQDFGLTQESNDEAYGVAADVSNNVYVTGVIFLEPTYSSTAAASPTNQSNVTGNATFSPTMTPTAAPTAPPTAASESAEEERMFVQKLNAGGTILWTITSKDSRAAYASAVTVVSETELDPDIFVVGAFKGTHISFADKTLTPTSDARVTRGMIAKISAFGSVIWLKTLEGEGGGSRILPSAVTADPATGDVIFGGQFNTANMTINDVVLQNHNEAAPYATQPATDVFLVRMASSGSLIWANSHGGEKSETLYSVTLGDADSIYITGTFQSADLAFQEAPEDICSWEWLSTRVLRPLCTREDREAARFESVTAEDGNGLVSVYRWDQDIYIAKMTSDGQNEWAIRAGGKDEDASRGIAYDPVESVVYTAGRYEEELFIGTHALDYALKSVGRDDVFVWKTSVTGTTMWMVGGGGILSDSAEGITVDRDGDVYIAGNFVKAATFGEHYLLTKQGKSSDTDIFVAKIWKTGSFDYALGVGGTGIDYANGIKVTGPAAGGHSLFVAGEFGYSRYQPSGESTFGRYEDTYLDSKGVFTTTTLTTTLATTMSSDAKWH</sequence>
<evidence type="ECO:0000256" key="1">
    <source>
        <dbReference type="ARBA" id="ARBA00022737"/>
    </source>
</evidence>
<dbReference type="Gene3D" id="2.130.10.30">
    <property type="entry name" value="Regulator of chromosome condensation 1/beta-lactamase-inhibitor protein II"/>
    <property type="match status" value="2"/>
</dbReference>
<proteinExistence type="predicted"/>
<evidence type="ECO:0000313" key="5">
    <source>
        <dbReference type="EMBL" id="KAK3241293.1"/>
    </source>
</evidence>
<dbReference type="PROSITE" id="PS50012">
    <property type="entry name" value="RCC1_3"/>
    <property type="match status" value="5"/>
</dbReference>
<dbReference type="AlphaFoldDB" id="A0AAE0BSC3"/>
<feature type="region of interest" description="Disordered" evidence="3">
    <location>
        <begin position="622"/>
        <end position="656"/>
    </location>
</feature>
<name>A0AAE0BSC3_9CHLO</name>
<feature type="repeat" description="RCC1" evidence="2">
    <location>
        <begin position="256"/>
        <end position="325"/>
    </location>
</feature>
<dbReference type="PRINTS" id="PR00633">
    <property type="entry name" value="RCCNDNSATION"/>
</dbReference>
<accession>A0AAE0BSC3</accession>
<feature type="repeat" description="RCC1" evidence="2">
    <location>
        <begin position="86"/>
        <end position="141"/>
    </location>
</feature>
<evidence type="ECO:0000256" key="2">
    <source>
        <dbReference type="PROSITE-ProRule" id="PRU00235"/>
    </source>
</evidence>
<dbReference type="Pfam" id="PF00415">
    <property type="entry name" value="RCC1"/>
    <property type="match status" value="1"/>
</dbReference>
<keyword evidence="6" id="KW-1185">Reference proteome</keyword>
<feature type="signal peptide" evidence="4">
    <location>
        <begin position="1"/>
        <end position="30"/>
    </location>
</feature>
<feature type="compositionally biased region" description="Polar residues" evidence="3">
    <location>
        <begin position="622"/>
        <end position="635"/>
    </location>
</feature>
<dbReference type="PANTHER" id="PTHR45622">
    <property type="entry name" value="UBIQUITIN-PROTEIN LIGASE E3A-RELATED"/>
    <property type="match status" value="1"/>
</dbReference>
<evidence type="ECO:0000313" key="6">
    <source>
        <dbReference type="Proteomes" id="UP001190700"/>
    </source>
</evidence>
<gene>
    <name evidence="5" type="ORF">CYMTET_48927</name>
</gene>
<feature type="repeat" description="RCC1" evidence="2">
    <location>
        <begin position="142"/>
        <end position="199"/>
    </location>
</feature>
<evidence type="ECO:0000256" key="3">
    <source>
        <dbReference type="SAM" id="MobiDB-lite"/>
    </source>
</evidence>
<keyword evidence="1" id="KW-0677">Repeat</keyword>
<feature type="repeat" description="RCC1" evidence="2">
    <location>
        <begin position="200"/>
        <end position="255"/>
    </location>
</feature>
<protein>
    <submittedName>
        <fullName evidence="5">Uncharacterized protein</fullName>
    </submittedName>
</protein>
<organism evidence="5 6">
    <name type="scientific">Cymbomonas tetramitiformis</name>
    <dbReference type="NCBI Taxonomy" id="36881"/>
    <lineage>
        <taxon>Eukaryota</taxon>
        <taxon>Viridiplantae</taxon>
        <taxon>Chlorophyta</taxon>
        <taxon>Pyramimonadophyceae</taxon>
        <taxon>Pyramimonadales</taxon>
        <taxon>Pyramimonadaceae</taxon>
        <taxon>Cymbomonas</taxon>
    </lineage>
</organism>
<dbReference type="EMBL" id="LGRX02033426">
    <property type="protein sequence ID" value="KAK3241293.1"/>
    <property type="molecule type" value="Genomic_DNA"/>
</dbReference>
<dbReference type="SUPFAM" id="SSF63825">
    <property type="entry name" value="YWTD domain"/>
    <property type="match status" value="1"/>
</dbReference>
<feature type="compositionally biased region" description="Low complexity" evidence="3">
    <location>
        <begin position="636"/>
        <end position="656"/>
    </location>
</feature>
<feature type="repeat" description="RCC1" evidence="2">
    <location>
        <begin position="413"/>
        <end position="469"/>
    </location>
</feature>
<reference evidence="5 6" key="1">
    <citation type="journal article" date="2015" name="Genome Biol. Evol.">
        <title>Comparative Genomics of a Bacterivorous Green Alga Reveals Evolutionary Causalities and Consequences of Phago-Mixotrophic Mode of Nutrition.</title>
        <authorList>
            <person name="Burns J.A."/>
            <person name="Paasch A."/>
            <person name="Narechania A."/>
            <person name="Kim E."/>
        </authorList>
    </citation>
    <scope>NUCLEOTIDE SEQUENCE [LARGE SCALE GENOMIC DNA]</scope>
    <source>
        <strain evidence="5 6">PLY_AMNH</strain>
    </source>
</reference>
<keyword evidence="4" id="KW-0732">Signal</keyword>
<evidence type="ECO:0000256" key="4">
    <source>
        <dbReference type="SAM" id="SignalP"/>
    </source>
</evidence>
<dbReference type="GO" id="GO:0005737">
    <property type="term" value="C:cytoplasm"/>
    <property type="evidence" value="ECO:0007669"/>
    <property type="project" value="TreeGrafter"/>
</dbReference>
<feature type="chain" id="PRO_5042108333" evidence="4">
    <location>
        <begin position="31"/>
        <end position="1134"/>
    </location>
</feature>
<dbReference type="InterPro" id="IPR051709">
    <property type="entry name" value="Ub-ligase/GTPase-reg"/>
</dbReference>
<dbReference type="Proteomes" id="UP001190700">
    <property type="component" value="Unassembled WGS sequence"/>
</dbReference>
<dbReference type="InterPro" id="IPR000408">
    <property type="entry name" value="Reg_chr_condens"/>
</dbReference>